<dbReference type="PANTHER" id="PTHR35024:SF4">
    <property type="entry name" value="POLYMER-FORMING CYTOSKELETAL PROTEIN"/>
    <property type="match status" value="1"/>
</dbReference>
<dbReference type="Pfam" id="PF04519">
    <property type="entry name" value="Bactofilin"/>
    <property type="match status" value="1"/>
</dbReference>
<dbReference type="PANTHER" id="PTHR35024">
    <property type="entry name" value="HYPOTHETICAL CYTOSOLIC PROTEIN"/>
    <property type="match status" value="1"/>
</dbReference>
<dbReference type="EMBL" id="CP095339">
    <property type="protein sequence ID" value="XAG22988.1"/>
    <property type="molecule type" value="Genomic_DNA"/>
</dbReference>
<protein>
    <submittedName>
        <fullName evidence="2">Polymer-forming cytoskeletal protein</fullName>
    </submittedName>
</protein>
<accession>A0AAU6SSS4</accession>
<proteinExistence type="inferred from homology"/>
<reference evidence="2" key="1">
    <citation type="submission" date="2022-03" db="EMBL/GenBank/DDBJ databases">
        <title>Sea Food Isolates.</title>
        <authorList>
            <person name="Li c."/>
        </authorList>
    </citation>
    <scope>NUCLEOTIDE SEQUENCE</scope>
    <source>
        <strain evidence="2">19PA01SH03</strain>
    </source>
</reference>
<sequence>MGIFSKQSRTQSQRAATTLIAKGCSISGQLRLEDNIQIDGLVDGQLHVIKTIVVSESGAVNGDIFAQHVIINGAFEGTCHADKIEILSKGVVNGTLYTDDLSIEQGGRFNGMTHPAAGENVTQLVDAVDAKETKNTKIHKEIKPATKGASL</sequence>
<comment type="similarity">
    <text evidence="1">Belongs to the bactofilin family.</text>
</comment>
<dbReference type="AlphaFoldDB" id="A0AAU6SSS4"/>
<name>A0AAU6SSS4_UNCXX</name>
<gene>
    <name evidence="2" type="ORF">MRN70_17770</name>
</gene>
<evidence type="ECO:0000256" key="1">
    <source>
        <dbReference type="ARBA" id="ARBA00044755"/>
    </source>
</evidence>
<evidence type="ECO:0000313" key="2">
    <source>
        <dbReference type="EMBL" id="XAG22988.1"/>
    </source>
</evidence>
<dbReference type="InterPro" id="IPR007607">
    <property type="entry name" value="BacA/B"/>
</dbReference>
<organism evidence="2">
    <name type="scientific">bacterium 19PA01SH03</name>
    <dbReference type="NCBI Taxonomy" id="2920705"/>
    <lineage>
        <taxon>Bacteria</taxon>
    </lineage>
</organism>